<organism evidence="1 2">
    <name type="scientific">Handroanthus impetiginosus</name>
    <dbReference type="NCBI Taxonomy" id="429701"/>
    <lineage>
        <taxon>Eukaryota</taxon>
        <taxon>Viridiplantae</taxon>
        <taxon>Streptophyta</taxon>
        <taxon>Embryophyta</taxon>
        <taxon>Tracheophyta</taxon>
        <taxon>Spermatophyta</taxon>
        <taxon>Magnoliopsida</taxon>
        <taxon>eudicotyledons</taxon>
        <taxon>Gunneridae</taxon>
        <taxon>Pentapetalae</taxon>
        <taxon>asterids</taxon>
        <taxon>lamiids</taxon>
        <taxon>Lamiales</taxon>
        <taxon>Bignoniaceae</taxon>
        <taxon>Crescentiina</taxon>
        <taxon>Tabebuia alliance</taxon>
        <taxon>Handroanthus</taxon>
    </lineage>
</organism>
<dbReference type="AlphaFoldDB" id="A0A2G9I645"/>
<proteinExistence type="predicted"/>
<gene>
    <name evidence="1" type="ORF">CDL12_02025</name>
</gene>
<comment type="caution">
    <text evidence="1">The sequence shown here is derived from an EMBL/GenBank/DDBJ whole genome shotgun (WGS) entry which is preliminary data.</text>
</comment>
<sequence length="89" mass="10276">MIIETLETQIEMFKPLCFVENKILMRLGSSSRFVVYSPCVKTFEAIEESKLFGVTLVPCVDSLFFPVHNTRMTRPKRKRNASTANQVFK</sequence>
<protein>
    <submittedName>
        <fullName evidence="1">Uncharacterized protein</fullName>
    </submittedName>
</protein>
<evidence type="ECO:0000313" key="2">
    <source>
        <dbReference type="Proteomes" id="UP000231279"/>
    </source>
</evidence>
<keyword evidence="2" id="KW-1185">Reference proteome</keyword>
<dbReference type="Proteomes" id="UP000231279">
    <property type="component" value="Unassembled WGS sequence"/>
</dbReference>
<evidence type="ECO:0000313" key="1">
    <source>
        <dbReference type="EMBL" id="PIN25235.1"/>
    </source>
</evidence>
<dbReference type="EMBL" id="NKXS01000284">
    <property type="protein sequence ID" value="PIN25235.1"/>
    <property type="molecule type" value="Genomic_DNA"/>
</dbReference>
<reference evidence="2" key="1">
    <citation type="journal article" date="2018" name="Gigascience">
        <title>Genome assembly of the Pink Ipe (Handroanthus impetiginosus, Bignoniaceae), a highly valued, ecologically keystone Neotropical timber forest tree.</title>
        <authorList>
            <person name="Silva-Junior O.B."/>
            <person name="Grattapaglia D."/>
            <person name="Novaes E."/>
            <person name="Collevatti R.G."/>
        </authorList>
    </citation>
    <scope>NUCLEOTIDE SEQUENCE [LARGE SCALE GENOMIC DNA]</scope>
    <source>
        <strain evidence="2">cv. UFG-1</strain>
    </source>
</reference>
<name>A0A2G9I645_9LAMI</name>
<accession>A0A2G9I645</accession>